<evidence type="ECO:0000259" key="12">
    <source>
        <dbReference type="SMART" id="SM00963"/>
    </source>
</evidence>
<keyword evidence="6 9" id="KW-0472">Membrane</keyword>
<dbReference type="GO" id="GO:0005737">
    <property type="term" value="C:cytoplasm"/>
    <property type="evidence" value="ECO:0007669"/>
    <property type="project" value="UniProtKB-SubCell"/>
</dbReference>
<reference evidence="14" key="1">
    <citation type="submission" date="2017-04" db="EMBL/GenBank/DDBJ databases">
        <authorList>
            <person name="Bumgarner R.E."/>
            <person name="Fredricks D.N."/>
            <person name="Srinivasan S."/>
        </authorList>
    </citation>
    <scope>NUCLEOTIDE SEQUENCE [LARGE SCALE GENOMIC DNA]</scope>
    <source>
        <strain evidence="14">KA00405</strain>
    </source>
</reference>
<dbReference type="PANTHER" id="PTHR43134">
    <property type="entry name" value="SIGNAL RECOGNITION PARTICLE RECEPTOR SUBUNIT ALPHA"/>
    <property type="match status" value="1"/>
</dbReference>
<gene>
    <name evidence="9" type="primary">ftsY</name>
    <name evidence="13" type="ORF">B7R76_00880</name>
</gene>
<comment type="subcellular location">
    <subcellularLocation>
        <location evidence="9">Cell membrane</location>
        <topology evidence="9">Peripheral membrane protein</topology>
        <orientation evidence="9">Cytoplasmic side</orientation>
    </subcellularLocation>
    <subcellularLocation>
        <location evidence="9">Cytoplasm</location>
    </subcellularLocation>
</comment>
<dbReference type="GO" id="GO:0005886">
    <property type="term" value="C:plasma membrane"/>
    <property type="evidence" value="ECO:0007669"/>
    <property type="project" value="UniProtKB-SubCell"/>
</dbReference>
<organism evidence="13 14">
    <name type="scientific">Mageeibacillus indolicus</name>
    <dbReference type="NCBI Taxonomy" id="884684"/>
    <lineage>
        <taxon>Bacteria</taxon>
        <taxon>Bacillati</taxon>
        <taxon>Bacillota</taxon>
        <taxon>Clostridia</taxon>
        <taxon>Eubacteriales</taxon>
        <taxon>Oscillospiraceae</taxon>
        <taxon>Mageeibacillus</taxon>
    </lineage>
</organism>
<evidence type="ECO:0000256" key="7">
    <source>
        <dbReference type="ARBA" id="ARBA00023170"/>
    </source>
</evidence>
<dbReference type="GO" id="GO:0005047">
    <property type="term" value="F:signal recognition particle binding"/>
    <property type="evidence" value="ECO:0007669"/>
    <property type="project" value="TreeGrafter"/>
</dbReference>
<evidence type="ECO:0000313" key="13">
    <source>
        <dbReference type="EMBL" id="PNH19472.1"/>
    </source>
</evidence>
<comment type="subunit">
    <text evidence="9">Part of the signal recognition particle protein translocation system, which is composed of SRP and FtsY.</text>
</comment>
<dbReference type="Pfam" id="PF00448">
    <property type="entry name" value="SRP54"/>
    <property type="match status" value="1"/>
</dbReference>
<evidence type="ECO:0000256" key="5">
    <source>
        <dbReference type="ARBA" id="ARBA00023134"/>
    </source>
</evidence>
<comment type="similarity">
    <text evidence="9">Belongs to the GTP-binding SRP family. FtsY subfamily.</text>
</comment>
<dbReference type="GO" id="GO:0005525">
    <property type="term" value="F:GTP binding"/>
    <property type="evidence" value="ECO:0007669"/>
    <property type="project" value="UniProtKB-UniRule"/>
</dbReference>
<feature type="domain" description="Signal recognition particle SRP54 helical bundle" evidence="12">
    <location>
        <begin position="7"/>
        <end position="88"/>
    </location>
</feature>
<feature type="domain" description="SRP54-type proteins GTP-binding" evidence="11">
    <location>
        <begin position="101"/>
        <end position="302"/>
    </location>
</feature>
<feature type="binding site" evidence="9">
    <location>
        <begin position="190"/>
        <end position="194"/>
    </location>
    <ligand>
        <name>GTP</name>
        <dbReference type="ChEBI" id="CHEBI:37565"/>
    </ligand>
</feature>
<dbReference type="PANTHER" id="PTHR43134:SF1">
    <property type="entry name" value="SIGNAL RECOGNITION PARTICLE RECEPTOR SUBUNIT ALPHA"/>
    <property type="match status" value="1"/>
</dbReference>
<dbReference type="SMART" id="SM00963">
    <property type="entry name" value="SRP54_N"/>
    <property type="match status" value="1"/>
</dbReference>
<dbReference type="AlphaFoldDB" id="A0A2J8B3X2"/>
<dbReference type="FunFam" id="3.40.50.300:FF:000053">
    <property type="entry name" value="Signal recognition particle receptor FtsY"/>
    <property type="match status" value="1"/>
</dbReference>
<dbReference type="InterPro" id="IPR036225">
    <property type="entry name" value="SRP/SRP_N"/>
</dbReference>
<dbReference type="Proteomes" id="UP000236394">
    <property type="component" value="Unassembled WGS sequence"/>
</dbReference>
<feature type="binding site" evidence="9">
    <location>
        <begin position="108"/>
        <end position="115"/>
    </location>
    <ligand>
        <name>GTP</name>
        <dbReference type="ChEBI" id="CHEBI:37565"/>
    </ligand>
</feature>
<evidence type="ECO:0000256" key="6">
    <source>
        <dbReference type="ARBA" id="ARBA00023136"/>
    </source>
</evidence>
<keyword evidence="5 9" id="KW-0342">GTP-binding</keyword>
<dbReference type="RefSeq" id="WP_034574287.1">
    <property type="nucleotide sequence ID" value="NZ_NBZD01000001.1"/>
</dbReference>
<proteinExistence type="inferred from homology"/>
<dbReference type="InterPro" id="IPR000897">
    <property type="entry name" value="SRP54_GTPase_dom"/>
</dbReference>
<evidence type="ECO:0000259" key="11">
    <source>
        <dbReference type="SMART" id="SM00962"/>
    </source>
</evidence>
<dbReference type="InterPro" id="IPR004390">
    <property type="entry name" value="SR_rcpt_FtsY"/>
</dbReference>
<comment type="caution">
    <text evidence="13">The sequence shown here is derived from an EMBL/GenBank/DDBJ whole genome shotgun (WGS) entry which is preliminary data.</text>
</comment>
<evidence type="ECO:0000256" key="8">
    <source>
        <dbReference type="ARBA" id="ARBA00048027"/>
    </source>
</evidence>
<dbReference type="SUPFAM" id="SSF47364">
    <property type="entry name" value="Domain of the SRP/SRP receptor G-proteins"/>
    <property type="match status" value="1"/>
</dbReference>
<dbReference type="GO" id="GO:0006614">
    <property type="term" value="P:SRP-dependent cotranslational protein targeting to membrane"/>
    <property type="evidence" value="ECO:0007669"/>
    <property type="project" value="InterPro"/>
</dbReference>
<evidence type="ECO:0000313" key="14">
    <source>
        <dbReference type="Proteomes" id="UP000236394"/>
    </source>
</evidence>
<sequence>MAFFERFKAGLAKTRDFLNGGINKISAAMGYFDEDMLDELEDLLVQADVGVPCATFLMEKVRKDIKVNKDNSRAAVINSLREGIVAVLGDPLKLTLKPDRLNIILLIGVNGTGKTTTCGKLALRYRQAGKKVLLAAADTFRAAAIDQLKYWAELTGTPCIAYPEGSDPAAVVYDSVQAAKARAADVLLVDTAGRLHNKQNLMDELAKLYRIIKREAPGAALESILIIDANTGQNAVIQAEKFNAAAQLTGLIITKLDGNSKGGVAVAVANAVKLPIYMVGLGERAEDLADFAVNEFVDSLLPSE</sequence>
<dbReference type="SMART" id="SM00962">
    <property type="entry name" value="SRP54"/>
    <property type="match status" value="1"/>
</dbReference>
<dbReference type="Gene3D" id="3.40.50.300">
    <property type="entry name" value="P-loop containing nucleotide triphosphate hydrolases"/>
    <property type="match status" value="1"/>
</dbReference>
<dbReference type="NCBIfam" id="TIGR00064">
    <property type="entry name" value="ftsY"/>
    <property type="match status" value="1"/>
</dbReference>
<evidence type="ECO:0000256" key="4">
    <source>
        <dbReference type="ARBA" id="ARBA00022801"/>
    </source>
</evidence>
<feature type="binding site" evidence="9">
    <location>
        <begin position="254"/>
        <end position="257"/>
    </location>
    <ligand>
        <name>GTP</name>
        <dbReference type="ChEBI" id="CHEBI:37565"/>
    </ligand>
</feature>
<dbReference type="EC" id="3.6.5.4" evidence="9"/>
<evidence type="ECO:0000256" key="3">
    <source>
        <dbReference type="ARBA" id="ARBA00022741"/>
    </source>
</evidence>
<dbReference type="SUPFAM" id="SSF52540">
    <property type="entry name" value="P-loop containing nucleoside triphosphate hydrolases"/>
    <property type="match status" value="1"/>
</dbReference>
<protein>
    <recommendedName>
        <fullName evidence="9">Signal recognition particle receptor FtsY</fullName>
        <shortName evidence="9">SRP receptor</shortName>
        <ecNumber evidence="9">3.6.5.4</ecNumber>
    </recommendedName>
</protein>
<comment type="catalytic activity">
    <reaction evidence="8 9">
        <text>GTP + H2O = GDP + phosphate + H(+)</text>
        <dbReference type="Rhea" id="RHEA:19669"/>
        <dbReference type="ChEBI" id="CHEBI:15377"/>
        <dbReference type="ChEBI" id="CHEBI:15378"/>
        <dbReference type="ChEBI" id="CHEBI:37565"/>
        <dbReference type="ChEBI" id="CHEBI:43474"/>
        <dbReference type="ChEBI" id="CHEBI:58189"/>
        <dbReference type="EC" id="3.6.5.4"/>
    </reaction>
</comment>
<name>A0A2J8B3X2_9FIRM</name>
<dbReference type="Pfam" id="PF02881">
    <property type="entry name" value="SRP54_N"/>
    <property type="match status" value="1"/>
</dbReference>
<dbReference type="InterPro" id="IPR042101">
    <property type="entry name" value="SRP54_N_sf"/>
</dbReference>
<evidence type="ECO:0000256" key="9">
    <source>
        <dbReference type="HAMAP-Rule" id="MF_00920"/>
    </source>
</evidence>
<keyword evidence="7 9" id="KW-0675">Receptor</keyword>
<comment type="function">
    <text evidence="9">Involved in targeting and insertion of nascent membrane proteins into the cytoplasmic membrane. Acts as a receptor for the complex formed by the signal recognition particle (SRP) and the ribosome-nascent chain (RNC).</text>
</comment>
<feature type="domain" description="AAA+ ATPase" evidence="10">
    <location>
        <begin position="100"/>
        <end position="258"/>
    </location>
</feature>
<dbReference type="InterPro" id="IPR013822">
    <property type="entry name" value="Signal_recog_particl_SRP54_hlx"/>
</dbReference>
<dbReference type="GO" id="GO:0003924">
    <property type="term" value="F:GTPase activity"/>
    <property type="evidence" value="ECO:0007669"/>
    <property type="project" value="UniProtKB-UniRule"/>
</dbReference>
<keyword evidence="1 9" id="KW-1003">Cell membrane</keyword>
<dbReference type="Gene3D" id="1.20.120.140">
    <property type="entry name" value="Signal recognition particle SRP54, nucleotide-binding domain"/>
    <property type="match status" value="1"/>
</dbReference>
<accession>A0A2J8B3X2</accession>
<evidence type="ECO:0000259" key="10">
    <source>
        <dbReference type="SMART" id="SM00382"/>
    </source>
</evidence>
<keyword evidence="3 9" id="KW-0547">Nucleotide-binding</keyword>
<dbReference type="InterPro" id="IPR027417">
    <property type="entry name" value="P-loop_NTPase"/>
</dbReference>
<dbReference type="HAMAP" id="MF_00920">
    <property type="entry name" value="FtsY"/>
    <property type="match status" value="1"/>
</dbReference>
<dbReference type="SMART" id="SM00382">
    <property type="entry name" value="AAA"/>
    <property type="match status" value="1"/>
</dbReference>
<dbReference type="InterPro" id="IPR003593">
    <property type="entry name" value="AAA+_ATPase"/>
</dbReference>
<keyword evidence="2 9" id="KW-0963">Cytoplasm</keyword>
<evidence type="ECO:0000256" key="1">
    <source>
        <dbReference type="ARBA" id="ARBA00022475"/>
    </source>
</evidence>
<keyword evidence="4 9" id="KW-0378">Hydrolase</keyword>
<evidence type="ECO:0000256" key="2">
    <source>
        <dbReference type="ARBA" id="ARBA00022490"/>
    </source>
</evidence>
<dbReference type="EMBL" id="NBZD01000001">
    <property type="protein sequence ID" value="PNH19472.1"/>
    <property type="molecule type" value="Genomic_DNA"/>
</dbReference>